<protein>
    <recommendedName>
        <fullName evidence="2">Transcriptional activator HlyU</fullName>
    </recommendedName>
</protein>
<reference evidence="1" key="1">
    <citation type="submission" date="2018-06" db="EMBL/GenBank/DDBJ databases">
        <authorList>
            <person name="Zhirakovskaya E."/>
        </authorList>
    </citation>
    <scope>NUCLEOTIDE SEQUENCE</scope>
</reference>
<sequence length="94" mass="10304">MAGFLSRLFGGGDAKEEAAAPEEYKGYAIAAVPKQDGSQWLTAGRITKEIDGETKTHDFIRADRHGDKDSAATFSLTKARQIIDEQGDTIFRTR</sequence>
<organism evidence="1">
    <name type="scientific">hydrothermal vent metagenome</name>
    <dbReference type="NCBI Taxonomy" id="652676"/>
    <lineage>
        <taxon>unclassified sequences</taxon>
        <taxon>metagenomes</taxon>
        <taxon>ecological metagenomes</taxon>
    </lineage>
</organism>
<proteinExistence type="predicted"/>
<dbReference type="EMBL" id="UOEM01000086">
    <property type="protein sequence ID" value="VAW15596.1"/>
    <property type="molecule type" value="Genomic_DNA"/>
</dbReference>
<accession>A0A3B0U848</accession>
<evidence type="ECO:0008006" key="2">
    <source>
        <dbReference type="Google" id="ProtNLM"/>
    </source>
</evidence>
<evidence type="ECO:0000313" key="1">
    <source>
        <dbReference type="EMBL" id="VAW15596.1"/>
    </source>
</evidence>
<name>A0A3B0U848_9ZZZZ</name>
<dbReference type="Pfam" id="PF10115">
    <property type="entry name" value="HlyU"/>
    <property type="match status" value="1"/>
</dbReference>
<dbReference type="InterPro" id="IPR018772">
    <property type="entry name" value="Transcription_activator_HlyU"/>
</dbReference>
<gene>
    <name evidence="1" type="ORF">MNBD_ALPHA09-1425</name>
</gene>
<dbReference type="AlphaFoldDB" id="A0A3B0U848"/>